<feature type="coiled-coil region" evidence="6">
    <location>
        <begin position="617"/>
        <end position="647"/>
    </location>
</feature>
<dbReference type="AlphaFoldDB" id="A0A2G8KIB5"/>
<dbReference type="GO" id="GO:0005737">
    <property type="term" value="C:cytoplasm"/>
    <property type="evidence" value="ECO:0007669"/>
    <property type="project" value="UniProtKB-SubCell"/>
</dbReference>
<evidence type="ECO:0000259" key="8">
    <source>
        <dbReference type="PROSITE" id="PS50020"/>
    </source>
</evidence>
<keyword evidence="6" id="KW-0175">Coiled coil</keyword>
<dbReference type="InterPro" id="IPR015154">
    <property type="entry name" value="EF-hand_dom_typ2"/>
</dbReference>
<feature type="domain" description="WW" evidence="8">
    <location>
        <begin position="169"/>
        <end position="202"/>
    </location>
</feature>
<dbReference type="PANTHER" id="PTHR12268">
    <property type="entry name" value="E3 UBIQUITIN-PROTEIN LIGASE KCMF1"/>
    <property type="match status" value="1"/>
</dbReference>
<dbReference type="InterPro" id="IPR050774">
    <property type="entry name" value="KCMF1/Dystrophin"/>
</dbReference>
<dbReference type="Proteomes" id="UP000230750">
    <property type="component" value="Unassembled WGS sequence"/>
</dbReference>
<evidence type="ECO:0000313" key="9">
    <source>
        <dbReference type="EMBL" id="PIK47744.1"/>
    </source>
</evidence>
<dbReference type="Pfam" id="PF09069">
    <property type="entry name" value="EF-hand_3"/>
    <property type="match status" value="1"/>
</dbReference>
<keyword evidence="5" id="KW-0206">Cytoskeleton</keyword>
<dbReference type="Gene3D" id="1.10.238.10">
    <property type="entry name" value="EF-hand"/>
    <property type="match status" value="2"/>
</dbReference>
<dbReference type="Pfam" id="PF09068">
    <property type="entry name" value="EF-hand_2"/>
    <property type="match status" value="1"/>
</dbReference>
<sequence length="792" mass="89484">MQLDDHKKFKDDLNQKKPLVDKTLQTGKLYVYDQPESIAVSKVGEDNTEQLAADAAKKMVETLREKESKLEEKWNGLNNRSQEWQKKLEFVHPSFQQKLTPLHNDVDQLASHVDQLSNVNVVLSAASIEKYNDLKQRLKNLGASAETRSSQLQEANRDFGPQSQHFLRASVQPPWERAVASNKVPFFINHGSETTHWDHPRMSELFQSMADLNAIKFSAYRTGMKLRRLQKCLCLDLLSLNAADGIFQQHELILQNNRTMDVPEMISCLSTIYETLAMDHTSMVNVPQSVDMCLNWLLNVYDTVRSGRIRVLSFKIALILLCNAHLEDKYRYVVRCVADENGFIDQRGLGLLLHDCIQIPRQLGEVASFGGSNIEPSVRSCFNMMGNKSHIEPVHFLSWLKMEPQSMIWMPVLHRMAASETAKHTNCFFAGRKAKHHKLSHQMQEYCTATTSGEDVRDFAKVFKNKFKSKKHYQKHPRVGYLPVQSVLEGDNLESLAEVESQSQGSLTTNSSQPDMDDEHQLIAHYCHSLGGDVSSMPQSPTQIIVAIDADRDLTRDEIKDLETENKTLTDELDRLRVVQREDEAKAKQLLNGDDKNRSPGRNLELLEEAKLLRQHKGRLEARMQILEDHNRQLEAQLQRLRQLLEQPTDHSASRLSSSKTSTPVTSRPLPRPQRAPQHNSHGGTSDYDSDMAGEDHQRQSPPPYSSVTSNGSAPFRNGNNSAHMNGNANHNGRIDLDKVIQELNSFPDDKPTTGGNNVGSLLNAADNIGKAVGTLVTVMTDDEHDQKETES</sequence>
<evidence type="ECO:0000256" key="1">
    <source>
        <dbReference type="ARBA" id="ARBA00004278"/>
    </source>
</evidence>
<dbReference type="InterPro" id="IPR036020">
    <property type="entry name" value="WW_dom_sf"/>
</dbReference>
<feature type="coiled-coil region" evidence="6">
    <location>
        <begin position="53"/>
        <end position="80"/>
    </location>
</feature>
<dbReference type="GO" id="GO:0045202">
    <property type="term" value="C:synapse"/>
    <property type="evidence" value="ECO:0007669"/>
    <property type="project" value="GOC"/>
</dbReference>
<gene>
    <name evidence="9" type="ORF">BSL78_15381</name>
</gene>
<dbReference type="Gene3D" id="1.20.58.60">
    <property type="match status" value="1"/>
</dbReference>
<organism evidence="9 10">
    <name type="scientific">Stichopus japonicus</name>
    <name type="common">Sea cucumber</name>
    <dbReference type="NCBI Taxonomy" id="307972"/>
    <lineage>
        <taxon>Eukaryota</taxon>
        <taxon>Metazoa</taxon>
        <taxon>Echinodermata</taxon>
        <taxon>Eleutherozoa</taxon>
        <taxon>Echinozoa</taxon>
        <taxon>Holothuroidea</taxon>
        <taxon>Aspidochirotacea</taxon>
        <taxon>Aspidochirotida</taxon>
        <taxon>Stichopodidae</taxon>
        <taxon>Apostichopus</taxon>
    </lineage>
</organism>
<dbReference type="GO" id="GO:0099536">
    <property type="term" value="P:synaptic signaling"/>
    <property type="evidence" value="ECO:0007669"/>
    <property type="project" value="TreeGrafter"/>
</dbReference>
<evidence type="ECO:0000256" key="3">
    <source>
        <dbReference type="ARBA" id="ARBA00022490"/>
    </source>
</evidence>
<dbReference type="GO" id="GO:0005886">
    <property type="term" value="C:plasma membrane"/>
    <property type="evidence" value="ECO:0007669"/>
    <property type="project" value="TreeGrafter"/>
</dbReference>
<dbReference type="SUPFAM" id="SSF46966">
    <property type="entry name" value="Spectrin repeat"/>
    <property type="match status" value="1"/>
</dbReference>
<keyword evidence="10" id="KW-1185">Reference proteome</keyword>
<evidence type="ECO:0000256" key="2">
    <source>
        <dbReference type="ARBA" id="ARBA00004496"/>
    </source>
</evidence>
<dbReference type="CDD" id="cd16242">
    <property type="entry name" value="EFh_DMD_like"/>
    <property type="match status" value="1"/>
</dbReference>
<dbReference type="InterPro" id="IPR015153">
    <property type="entry name" value="EF-hand_dom_typ1"/>
</dbReference>
<dbReference type="InterPro" id="IPR011992">
    <property type="entry name" value="EF-hand-dom_pair"/>
</dbReference>
<reference evidence="9 10" key="1">
    <citation type="journal article" date="2017" name="PLoS Biol.">
        <title>The sea cucumber genome provides insights into morphological evolution and visceral regeneration.</title>
        <authorList>
            <person name="Zhang X."/>
            <person name="Sun L."/>
            <person name="Yuan J."/>
            <person name="Sun Y."/>
            <person name="Gao Y."/>
            <person name="Zhang L."/>
            <person name="Li S."/>
            <person name="Dai H."/>
            <person name="Hamel J.F."/>
            <person name="Liu C."/>
            <person name="Yu Y."/>
            <person name="Liu S."/>
            <person name="Lin W."/>
            <person name="Guo K."/>
            <person name="Jin S."/>
            <person name="Xu P."/>
            <person name="Storey K.B."/>
            <person name="Huan P."/>
            <person name="Zhang T."/>
            <person name="Zhou Y."/>
            <person name="Zhang J."/>
            <person name="Lin C."/>
            <person name="Li X."/>
            <person name="Xing L."/>
            <person name="Huo D."/>
            <person name="Sun M."/>
            <person name="Wang L."/>
            <person name="Mercier A."/>
            <person name="Li F."/>
            <person name="Yang H."/>
            <person name="Xiang J."/>
        </authorList>
    </citation>
    <scope>NUCLEOTIDE SEQUENCE [LARGE SCALE GENOMIC DNA]</scope>
    <source>
        <strain evidence="9">Shaxun</strain>
        <tissue evidence="9">Muscle</tissue>
    </source>
</reference>
<keyword evidence="3" id="KW-0963">Cytoplasm</keyword>
<dbReference type="PROSITE" id="PS50020">
    <property type="entry name" value="WW_DOMAIN_2"/>
    <property type="match status" value="1"/>
</dbReference>
<feature type="region of interest" description="Disordered" evidence="7">
    <location>
        <begin position="647"/>
        <end position="733"/>
    </location>
</feature>
<dbReference type="Gene3D" id="2.20.70.10">
    <property type="match status" value="1"/>
</dbReference>
<keyword evidence="4" id="KW-0106">Calcium</keyword>
<feature type="coiled-coil region" evidence="6">
    <location>
        <begin position="545"/>
        <end position="579"/>
    </location>
</feature>
<accession>A0A2G8KIB5</accession>
<dbReference type="SUPFAM" id="SSF47473">
    <property type="entry name" value="EF-hand"/>
    <property type="match status" value="2"/>
</dbReference>
<proteinExistence type="predicted"/>
<evidence type="ECO:0000256" key="4">
    <source>
        <dbReference type="ARBA" id="ARBA00022837"/>
    </source>
</evidence>
<dbReference type="PANTHER" id="PTHR12268:SF14">
    <property type="entry name" value="DYSTROPHIN-1"/>
    <property type="match status" value="1"/>
</dbReference>
<dbReference type="FunFam" id="2.20.70.10:FF:000004">
    <property type="entry name" value="dystrophin isoform X1"/>
    <property type="match status" value="1"/>
</dbReference>
<dbReference type="InterPro" id="IPR001202">
    <property type="entry name" value="WW_dom"/>
</dbReference>
<evidence type="ECO:0000256" key="6">
    <source>
        <dbReference type="SAM" id="Coils"/>
    </source>
</evidence>
<evidence type="ECO:0000313" key="10">
    <source>
        <dbReference type="Proteomes" id="UP000230750"/>
    </source>
</evidence>
<protein>
    <submittedName>
        <fullName evidence="9">SuDp98 protein</fullName>
    </submittedName>
</protein>
<feature type="compositionally biased region" description="Polar residues" evidence="7">
    <location>
        <begin position="706"/>
        <end position="731"/>
    </location>
</feature>
<dbReference type="OrthoDB" id="10057795at2759"/>
<dbReference type="EMBL" id="MRZV01000561">
    <property type="protein sequence ID" value="PIK47744.1"/>
    <property type="molecule type" value="Genomic_DNA"/>
</dbReference>
<evidence type="ECO:0000256" key="7">
    <source>
        <dbReference type="SAM" id="MobiDB-lite"/>
    </source>
</evidence>
<name>A0A2G8KIB5_STIJA</name>
<evidence type="ECO:0000256" key="5">
    <source>
        <dbReference type="ARBA" id="ARBA00023212"/>
    </source>
</evidence>
<dbReference type="SMART" id="SM00456">
    <property type="entry name" value="WW"/>
    <property type="match status" value="1"/>
</dbReference>
<dbReference type="CDD" id="cd00201">
    <property type="entry name" value="WW"/>
    <property type="match status" value="1"/>
</dbReference>
<dbReference type="SUPFAM" id="SSF51045">
    <property type="entry name" value="WW domain"/>
    <property type="match status" value="1"/>
</dbReference>
<comment type="caution">
    <text evidence="9">The sequence shown here is derived from an EMBL/GenBank/DDBJ whole genome shotgun (WGS) entry which is preliminary data.</text>
</comment>
<comment type="subcellular location">
    <subcellularLocation>
        <location evidence="1">Cell membrane</location>
        <location evidence="1">Sarcolemma</location>
        <topology evidence="1">Peripheral membrane protein</topology>
        <orientation evidence="1">Cytoplasmic side</orientation>
    </subcellularLocation>
    <subcellularLocation>
        <location evidence="2">Cytoplasm</location>
    </subcellularLocation>
</comment>
<dbReference type="STRING" id="307972.A0A2G8KIB5"/>
<dbReference type="CDD" id="cd14686">
    <property type="entry name" value="bZIP"/>
    <property type="match status" value="1"/>
</dbReference>